<keyword evidence="2" id="KW-1185">Reference proteome</keyword>
<dbReference type="InterPro" id="IPR043360">
    <property type="entry name" value="PP2B"/>
</dbReference>
<dbReference type="PANTHER" id="PTHR45673">
    <property type="entry name" value="SERINE/THREONINE-PROTEIN PHOSPHATASE 2B CATALYTIC SUBUNIT 1-RELATED"/>
    <property type="match status" value="1"/>
</dbReference>
<dbReference type="InterPro" id="IPR029052">
    <property type="entry name" value="Metallo-depent_PP-like"/>
</dbReference>
<dbReference type="PRINTS" id="PR00114">
    <property type="entry name" value="STPHPHTASE"/>
</dbReference>
<dbReference type="OrthoDB" id="269317at2759"/>
<dbReference type="AlphaFoldDB" id="A0A7G2CNR6"/>
<dbReference type="Gene3D" id="3.60.21.10">
    <property type="match status" value="1"/>
</dbReference>
<protein>
    <submittedName>
        <fullName evidence="1">Uncharacterized protein</fullName>
    </submittedName>
</protein>
<evidence type="ECO:0000313" key="2">
    <source>
        <dbReference type="Proteomes" id="UP000515908"/>
    </source>
</evidence>
<dbReference type="EMBL" id="LR877162">
    <property type="protein sequence ID" value="CAD2220594.1"/>
    <property type="molecule type" value="Genomic_DNA"/>
</dbReference>
<dbReference type="GO" id="GO:0033192">
    <property type="term" value="F:calmodulin-dependent protein phosphatase activity"/>
    <property type="evidence" value="ECO:0007669"/>
    <property type="project" value="InterPro"/>
</dbReference>
<dbReference type="VEuPathDB" id="TriTrypDB:ADEAN_000811600"/>
<sequence>MRCMHTKEKIESYENVFRAFFNSLPIVCVVNEKFCCVAGGPASRYRMIQDIEQEKTREALKEFTVNELMDEDEERICEGSAFVASQDEGQGFRFTFNAVCNFLSRNNLLTMIVGMEYHISRPEYDSFAKPNHYKESMYFPGYILGRINPKTKLPAVVTIFSAPGFCGINKNGACFAVVSETRVDIHEVRSHPGRLFITPGTQDHAFSWAEPMMEKNIAAIMRQLVFGDITETAESNAAANRERENIMTSKMRRMCQLLKSHNLPLPEIPKH</sequence>
<dbReference type="InterPro" id="IPR006186">
    <property type="entry name" value="Ser/Thr-sp_prot-phosphatase"/>
</dbReference>
<evidence type="ECO:0000313" key="1">
    <source>
        <dbReference type="EMBL" id="CAD2220594.1"/>
    </source>
</evidence>
<accession>A0A7G2CNR6</accession>
<dbReference type="SUPFAM" id="SSF56300">
    <property type="entry name" value="Metallo-dependent phosphatases"/>
    <property type="match status" value="1"/>
</dbReference>
<name>A0A7G2CNR6_9TRYP</name>
<proteinExistence type="predicted"/>
<dbReference type="Proteomes" id="UP000515908">
    <property type="component" value="Chromosome 18"/>
</dbReference>
<reference evidence="1 2" key="1">
    <citation type="submission" date="2020-08" db="EMBL/GenBank/DDBJ databases">
        <authorList>
            <person name="Newling K."/>
            <person name="Davey J."/>
            <person name="Forrester S."/>
        </authorList>
    </citation>
    <scope>NUCLEOTIDE SEQUENCE [LARGE SCALE GENOMIC DNA]</scope>
    <source>
        <strain evidence="2">Crithidia deanei Carvalho (ATCC PRA-265)</strain>
    </source>
</reference>
<organism evidence="1 2">
    <name type="scientific">Angomonas deanei</name>
    <dbReference type="NCBI Taxonomy" id="59799"/>
    <lineage>
        <taxon>Eukaryota</taxon>
        <taxon>Discoba</taxon>
        <taxon>Euglenozoa</taxon>
        <taxon>Kinetoplastea</taxon>
        <taxon>Metakinetoplastina</taxon>
        <taxon>Trypanosomatida</taxon>
        <taxon>Trypanosomatidae</taxon>
        <taxon>Strigomonadinae</taxon>
        <taxon>Angomonas</taxon>
    </lineage>
</organism>
<dbReference type="GO" id="GO:0097720">
    <property type="term" value="P:calcineurin-mediated signaling"/>
    <property type="evidence" value="ECO:0007669"/>
    <property type="project" value="InterPro"/>
</dbReference>
<gene>
    <name evidence="1" type="ORF">ADEAN_000811600</name>
</gene>